<feature type="transmembrane region" description="Helical" evidence="1">
    <location>
        <begin position="122"/>
        <end position="146"/>
    </location>
</feature>
<organism evidence="2 3">
    <name type="scientific">Dysosmobacter welbionis</name>
    <dbReference type="NCBI Taxonomy" id="2093857"/>
    <lineage>
        <taxon>Bacteria</taxon>
        <taxon>Bacillati</taxon>
        <taxon>Bacillota</taxon>
        <taxon>Clostridia</taxon>
        <taxon>Eubacteriales</taxon>
        <taxon>Oscillospiraceae</taxon>
        <taxon>Dysosmobacter</taxon>
    </lineage>
</organism>
<keyword evidence="1" id="KW-1133">Transmembrane helix</keyword>
<evidence type="ECO:0000313" key="3">
    <source>
        <dbReference type="Proteomes" id="UP000298642"/>
    </source>
</evidence>
<name>A0A4D7AUW0_9FIRM</name>
<dbReference type="AlphaFoldDB" id="A0A4D7AUW0"/>
<keyword evidence="1" id="KW-0812">Transmembrane</keyword>
<feature type="transmembrane region" description="Helical" evidence="1">
    <location>
        <begin position="176"/>
        <end position="201"/>
    </location>
</feature>
<dbReference type="Proteomes" id="UP000298642">
    <property type="component" value="Chromosome"/>
</dbReference>
<accession>A0A4D7AUW0</accession>
<reference evidence="3" key="1">
    <citation type="submission" date="2018-12" db="EMBL/GenBank/DDBJ databases">
        <title>Dusodibacter welbiota gen. nov., sp. nov., isolated from human faeces and emended description of the Oscillibacter genus.</title>
        <authorList>
            <person name="Le Roy T."/>
            <person name="Van der Smissen P."/>
            <person name="Delzenne N."/>
            <person name="Muccioli G."/>
            <person name="Collet J.F."/>
            <person name="Cani P.D."/>
        </authorList>
    </citation>
    <scope>NUCLEOTIDE SEQUENCE [LARGE SCALE GENOMIC DNA]</scope>
    <source>
        <strain evidence="3">J115</strain>
    </source>
</reference>
<keyword evidence="1" id="KW-0472">Membrane</keyword>
<dbReference type="KEGG" id="obj:EIO64_11270"/>
<evidence type="ECO:0008006" key="4">
    <source>
        <dbReference type="Google" id="ProtNLM"/>
    </source>
</evidence>
<sequence length="288" mass="31842">MDVEALLYRVYGGTNWYRIEALADTLETYDTQEDHRALIVSNRQQLAQPEAMVRREAELASSDMTHSLLPSSVKYSTQEYGKDLAVWCVLSIVLLLSPTLVRDRLRNTRPMQWASRRGRSVLNVQMGAALLSALVLAVVNITVYVIPFLAQGPLQFAACGLDGIWEWGTPWFDWTYGTYLLVLAGLILALSLGAAGLTAFLSQYSGNYIAMLLKAVPLFVAVGSCWAPGFWIGPSRSAPSGTATAPGCPRVRRRWPLQSCWLWDLACVPWPAGGSERGNYDKGNFIFS</sequence>
<dbReference type="RefSeq" id="WP_136891368.1">
    <property type="nucleotide sequence ID" value="NZ_CP034413.3"/>
</dbReference>
<evidence type="ECO:0000256" key="1">
    <source>
        <dbReference type="SAM" id="Phobius"/>
    </source>
</evidence>
<keyword evidence="3" id="KW-1185">Reference proteome</keyword>
<gene>
    <name evidence="2" type="ORF">EIO64_11270</name>
</gene>
<evidence type="ECO:0000313" key="2">
    <source>
        <dbReference type="EMBL" id="QCI59726.1"/>
    </source>
</evidence>
<dbReference type="EMBL" id="CP034413">
    <property type="protein sequence ID" value="QCI59726.1"/>
    <property type="molecule type" value="Genomic_DNA"/>
</dbReference>
<feature type="transmembrane region" description="Helical" evidence="1">
    <location>
        <begin position="84"/>
        <end position="101"/>
    </location>
</feature>
<protein>
    <recommendedName>
        <fullName evidence="4">ABC transporter permease</fullName>
    </recommendedName>
</protein>
<proteinExistence type="predicted"/>
<feature type="transmembrane region" description="Helical" evidence="1">
    <location>
        <begin position="208"/>
        <end position="231"/>
    </location>
</feature>